<evidence type="ECO:0000256" key="11">
    <source>
        <dbReference type="HAMAP-Rule" id="MF_00848"/>
    </source>
</evidence>
<feature type="domain" description="ABC transporter" evidence="13">
    <location>
        <begin position="317"/>
        <end position="536"/>
    </location>
</feature>
<evidence type="ECO:0000256" key="9">
    <source>
        <dbReference type="ARBA" id="ARBA00049360"/>
    </source>
</evidence>
<feature type="region of interest" description="Disordered" evidence="12">
    <location>
        <begin position="532"/>
        <end position="560"/>
    </location>
</feature>
<keyword evidence="5 11" id="KW-0378">Hydrolase</keyword>
<organism evidence="14 15">
    <name type="scientific">Pseudomonas nitroreducens</name>
    <dbReference type="NCBI Taxonomy" id="46680"/>
    <lineage>
        <taxon>Bacteria</taxon>
        <taxon>Pseudomonadati</taxon>
        <taxon>Pseudomonadota</taxon>
        <taxon>Gammaproteobacteria</taxon>
        <taxon>Pseudomonadales</taxon>
        <taxon>Pseudomonadaceae</taxon>
        <taxon>Pseudomonas</taxon>
    </lineage>
</organism>
<keyword evidence="7 11" id="KW-0238">DNA-binding</keyword>
<dbReference type="GO" id="GO:0016887">
    <property type="term" value="F:ATP hydrolysis activity"/>
    <property type="evidence" value="ECO:0007669"/>
    <property type="project" value="UniProtKB-UniRule"/>
</dbReference>
<keyword evidence="1 11" id="KW-0963">Cytoplasm</keyword>
<keyword evidence="11" id="KW-0175">Coiled coil</keyword>
<dbReference type="eggNOG" id="COG0488">
    <property type="taxonomic scope" value="Bacteria"/>
</dbReference>
<evidence type="ECO:0000256" key="3">
    <source>
        <dbReference type="ARBA" id="ARBA00022741"/>
    </source>
</evidence>
<dbReference type="GO" id="GO:0005524">
    <property type="term" value="F:ATP binding"/>
    <property type="evidence" value="ECO:0007669"/>
    <property type="project" value="UniProtKB-UniRule"/>
</dbReference>
<evidence type="ECO:0000256" key="8">
    <source>
        <dbReference type="ARBA" id="ARBA00023204"/>
    </source>
</evidence>
<comment type="subcellular location">
    <subcellularLocation>
        <location evidence="11">Cytoplasm</location>
    </subcellularLocation>
    <text evidence="11">Associates with ribosomes.</text>
</comment>
<dbReference type="Pfam" id="PF16326">
    <property type="entry name" value="ABC_tran_CTD"/>
    <property type="match status" value="1"/>
</dbReference>
<comment type="caution">
    <text evidence="14">The sequence shown here is derived from an EMBL/GenBank/DDBJ whole genome shotgun (WGS) entry which is preliminary data.</text>
</comment>
<feature type="domain" description="ABC transporter" evidence="13">
    <location>
        <begin position="4"/>
        <end position="250"/>
    </location>
</feature>
<comment type="function">
    <text evidence="11">Probably plays a role in ribosome assembly or function. May be involved in resolution of branched DNA intermediates that result from template switching in postreplication gaps. Binds DNA and has ATPase activity.</text>
</comment>
<dbReference type="Proteomes" id="UP000198145">
    <property type="component" value="Unassembled WGS sequence"/>
</dbReference>
<dbReference type="InterPro" id="IPR037118">
    <property type="entry name" value="Val-tRNA_synth_C_sf"/>
</dbReference>
<dbReference type="EC" id="3.6.1.-" evidence="11"/>
<feature type="compositionally biased region" description="Low complexity" evidence="12">
    <location>
        <begin position="544"/>
        <end position="560"/>
    </location>
</feature>
<dbReference type="PANTHER" id="PTHR42855:SF1">
    <property type="entry name" value="ABC TRANSPORTER DOMAIN-CONTAINING PROTEIN"/>
    <property type="match status" value="1"/>
</dbReference>
<dbReference type="PROSITE" id="PS50893">
    <property type="entry name" value="ABC_TRANSPORTER_2"/>
    <property type="match status" value="2"/>
</dbReference>
<feature type="binding site" evidence="11">
    <location>
        <begin position="350"/>
        <end position="357"/>
    </location>
    <ligand>
        <name>ATP</name>
        <dbReference type="ChEBI" id="CHEBI:30616"/>
        <label>2</label>
    </ligand>
</feature>
<dbReference type="EMBL" id="NJBA01000002">
    <property type="protein sequence ID" value="OWP52058.1"/>
    <property type="molecule type" value="Genomic_DNA"/>
</dbReference>
<dbReference type="Pfam" id="PF12848">
    <property type="entry name" value="ABC_tran_Xtn"/>
    <property type="match status" value="1"/>
</dbReference>
<dbReference type="GO" id="GO:0043022">
    <property type="term" value="F:ribosome binding"/>
    <property type="evidence" value="ECO:0007669"/>
    <property type="project" value="UniProtKB-UniRule"/>
</dbReference>
<dbReference type="HAMAP" id="MF_00848">
    <property type="entry name" value="Uup"/>
    <property type="match status" value="1"/>
</dbReference>
<dbReference type="PROSITE" id="PS00211">
    <property type="entry name" value="ABC_TRANSPORTER_1"/>
    <property type="match status" value="2"/>
</dbReference>
<keyword evidence="6 11" id="KW-0067">ATP-binding</keyword>
<dbReference type="InterPro" id="IPR003439">
    <property type="entry name" value="ABC_transporter-like_ATP-bd"/>
</dbReference>
<dbReference type="GO" id="GO:0003677">
    <property type="term" value="F:DNA binding"/>
    <property type="evidence" value="ECO:0007669"/>
    <property type="project" value="UniProtKB-UniRule"/>
</dbReference>
<dbReference type="FunFam" id="3.40.50.300:FF:000011">
    <property type="entry name" value="Putative ABC transporter ATP-binding component"/>
    <property type="match status" value="1"/>
</dbReference>
<dbReference type="CDD" id="cd03221">
    <property type="entry name" value="ABCF_EF-3"/>
    <property type="match status" value="1"/>
</dbReference>
<dbReference type="InterPro" id="IPR027417">
    <property type="entry name" value="P-loop_NTPase"/>
</dbReference>
<comment type="catalytic activity">
    <reaction evidence="9 11">
        <text>ATP + H2O = ADP + phosphate + H(+)</text>
        <dbReference type="Rhea" id="RHEA:13065"/>
        <dbReference type="ChEBI" id="CHEBI:15377"/>
        <dbReference type="ChEBI" id="CHEBI:15378"/>
        <dbReference type="ChEBI" id="CHEBI:30616"/>
        <dbReference type="ChEBI" id="CHEBI:43474"/>
        <dbReference type="ChEBI" id="CHEBI:456216"/>
    </reaction>
</comment>
<keyword evidence="3 11" id="KW-0547">Nucleotide-binding</keyword>
<dbReference type="InterPro" id="IPR003593">
    <property type="entry name" value="AAA+_ATPase"/>
</dbReference>
<evidence type="ECO:0000256" key="7">
    <source>
        <dbReference type="ARBA" id="ARBA00023125"/>
    </source>
</evidence>
<evidence type="ECO:0000256" key="5">
    <source>
        <dbReference type="ARBA" id="ARBA00022801"/>
    </source>
</evidence>
<dbReference type="InterPro" id="IPR032524">
    <property type="entry name" value="ABC_tran_C"/>
</dbReference>
<gene>
    <name evidence="11" type="primary">uup</name>
    <name evidence="14" type="ORF">CEG18_07325</name>
</gene>
<dbReference type="GO" id="GO:0006281">
    <property type="term" value="P:DNA repair"/>
    <property type="evidence" value="ECO:0007669"/>
    <property type="project" value="UniProtKB-KW"/>
</dbReference>
<proteinExistence type="inferred from homology"/>
<dbReference type="AlphaFoldDB" id="A0A246FCL2"/>
<feature type="binding site" evidence="11">
    <location>
        <begin position="36"/>
        <end position="43"/>
    </location>
    <ligand>
        <name>ATP</name>
        <dbReference type="ChEBI" id="CHEBI:30616"/>
        <label>1</label>
    </ligand>
</feature>
<dbReference type="InterPro" id="IPR017871">
    <property type="entry name" value="ABC_transporter-like_CS"/>
</dbReference>
<evidence type="ECO:0000256" key="2">
    <source>
        <dbReference type="ARBA" id="ARBA00022737"/>
    </source>
</evidence>
<sequence length="636" mass="70369">MTLLKLTDVSLAFGTTPLLDKVSWQIGRGERVCIIGRNGTGKSSMLKLVKGEQKPDDGDIWRAPSLKIGELPQELPRADDRTVYDVVAEGLAEVGELLAQYHHLSMHIESEEDLNKLARVQQDLEARDGWRLGQLVDTTLSRLQLPADKTLAELSGGWRRRVLLAQALVAEPDLLLLDEPTNHLDIGAIAWLENALADFPGAVLFITHDRSFLQAVATRILELDRGHLIDWNGDYASFLVHKEQELAAEEAANALFDKRLAQEEVWIRQGIKARRTRNEGRVRALKAMRNERAERRERQGKASFQMETAEKSGKQVIVVEKAGFAHPGGPALIRDFSLVLQRGDRIGLLGANGTGKTTLLKLLLGDLQPTSGSVKEGTRLEVAYFDQLRHQLEPEKTVIDNISEGREFITINGQNRHVLSYLGDFLFSPQRARTPVKALSGGERARLLLAKLFSKPANLLVLDEPTNDLDVETLELLEEVLLTFDGTVLMVSHDRAFLDNVVTSTLVFEGEGRVREFVGGYQDWLRQGGSPKLLGVGEEKGDKPAAAPAPEQPAAVSAPVEAAPKKKLSYKLQRELEAIPGQIDALEAEMAALQAETAAPNFYQRPPSEAQAVLDRLGSLQGELDQLIERWAELEE</sequence>
<accession>A0A246FCL2</accession>
<dbReference type="SUPFAM" id="SSF52540">
    <property type="entry name" value="P-loop containing nucleoside triphosphate hydrolases"/>
    <property type="match status" value="2"/>
</dbReference>
<keyword evidence="2 11" id="KW-0677">Repeat</keyword>
<evidence type="ECO:0000256" key="4">
    <source>
        <dbReference type="ARBA" id="ARBA00022763"/>
    </source>
</evidence>
<feature type="coiled-coil region" evidence="11">
    <location>
        <begin position="576"/>
        <end position="630"/>
    </location>
</feature>
<keyword evidence="8 11" id="KW-0234">DNA repair</keyword>
<evidence type="ECO:0000259" key="13">
    <source>
        <dbReference type="PROSITE" id="PS50893"/>
    </source>
</evidence>
<dbReference type="InterPro" id="IPR043686">
    <property type="entry name" value="Uup"/>
</dbReference>
<dbReference type="InterPro" id="IPR032781">
    <property type="entry name" value="ABC_tran_Xtn"/>
</dbReference>
<dbReference type="PANTHER" id="PTHR42855">
    <property type="entry name" value="ABC TRANSPORTER ATP-BINDING SUBUNIT"/>
    <property type="match status" value="1"/>
</dbReference>
<comment type="similarity">
    <text evidence="10 11">Belongs to the ABC transporter superfamily. ABCF family. Uup subfamily.</text>
</comment>
<dbReference type="Pfam" id="PF00005">
    <property type="entry name" value="ABC_tran"/>
    <property type="match status" value="2"/>
</dbReference>
<name>A0A246FCL2_PSENT</name>
<evidence type="ECO:0000256" key="12">
    <source>
        <dbReference type="SAM" id="MobiDB-lite"/>
    </source>
</evidence>
<dbReference type="Gene3D" id="3.40.50.300">
    <property type="entry name" value="P-loop containing nucleotide triphosphate hydrolases"/>
    <property type="match status" value="2"/>
</dbReference>
<dbReference type="RefSeq" id="WP_088416901.1">
    <property type="nucleotide sequence ID" value="NZ_NJBA01000002.1"/>
</dbReference>
<evidence type="ECO:0000256" key="6">
    <source>
        <dbReference type="ARBA" id="ARBA00022840"/>
    </source>
</evidence>
<evidence type="ECO:0000313" key="14">
    <source>
        <dbReference type="EMBL" id="OWP52058.1"/>
    </source>
</evidence>
<dbReference type="InterPro" id="IPR051309">
    <property type="entry name" value="ABCF_ATPase"/>
</dbReference>
<reference evidence="14 15" key="1">
    <citation type="submission" date="2017-06" db="EMBL/GenBank/DDBJ databases">
        <title>Draft genome of Pseudomonas nitroreducens DF05.</title>
        <authorList>
            <person name="Iyer R."/>
        </authorList>
    </citation>
    <scope>NUCLEOTIDE SEQUENCE [LARGE SCALE GENOMIC DNA]</scope>
    <source>
        <strain evidence="14 15">DF05</strain>
    </source>
</reference>
<keyword evidence="4 11" id="KW-0227">DNA damage</keyword>
<dbReference type="GO" id="GO:0005737">
    <property type="term" value="C:cytoplasm"/>
    <property type="evidence" value="ECO:0007669"/>
    <property type="project" value="UniProtKB-SubCell"/>
</dbReference>
<evidence type="ECO:0000256" key="10">
    <source>
        <dbReference type="ARBA" id="ARBA00061478"/>
    </source>
</evidence>
<evidence type="ECO:0000256" key="1">
    <source>
        <dbReference type="ARBA" id="ARBA00022490"/>
    </source>
</evidence>
<protein>
    <recommendedName>
        <fullName evidence="11">ATP-binding protein Uup</fullName>
        <ecNumber evidence="11">3.6.1.-</ecNumber>
    </recommendedName>
</protein>
<dbReference type="FunFam" id="3.40.50.300:FF:000309">
    <property type="entry name" value="ABC transporter ATP-binding protein"/>
    <property type="match status" value="1"/>
</dbReference>
<dbReference type="SMART" id="SM00382">
    <property type="entry name" value="AAA"/>
    <property type="match status" value="2"/>
</dbReference>
<dbReference type="STRING" id="46680.GCA_000807755_02375"/>
<dbReference type="Gene3D" id="1.10.287.380">
    <property type="entry name" value="Valyl-tRNA synthetase, C-terminal domain"/>
    <property type="match status" value="1"/>
</dbReference>
<evidence type="ECO:0000313" key="15">
    <source>
        <dbReference type="Proteomes" id="UP000198145"/>
    </source>
</evidence>